<dbReference type="InterPro" id="IPR002119">
    <property type="entry name" value="Histone_H2A"/>
</dbReference>
<keyword evidence="1" id="KW-0544">Nucleosome core</keyword>
<dbReference type="InterPro" id="IPR009072">
    <property type="entry name" value="Histone-fold"/>
</dbReference>
<comment type="subcellular location">
    <subcellularLocation>
        <location evidence="1">Nucleus</location>
    </subcellularLocation>
</comment>
<keyword evidence="1" id="KW-0238">DNA-binding</keyword>
<evidence type="ECO:0000313" key="4">
    <source>
        <dbReference type="Proteomes" id="UP000734854"/>
    </source>
</evidence>
<feature type="domain" description="Histone H2A C-terminal" evidence="2">
    <location>
        <begin position="83"/>
        <end position="112"/>
    </location>
</feature>
<dbReference type="GO" id="GO:0000786">
    <property type="term" value="C:nucleosome"/>
    <property type="evidence" value="ECO:0007669"/>
    <property type="project" value="UniProtKB-KW"/>
</dbReference>
<dbReference type="InterPro" id="IPR032454">
    <property type="entry name" value="Histone_H2A_C"/>
</dbReference>
<dbReference type="Pfam" id="PF16211">
    <property type="entry name" value="Histone_H2A_C"/>
    <property type="match status" value="1"/>
</dbReference>
<organism evidence="3 4">
    <name type="scientific">Zingiber officinale</name>
    <name type="common">Ginger</name>
    <name type="synonym">Amomum zingiber</name>
    <dbReference type="NCBI Taxonomy" id="94328"/>
    <lineage>
        <taxon>Eukaryota</taxon>
        <taxon>Viridiplantae</taxon>
        <taxon>Streptophyta</taxon>
        <taxon>Embryophyta</taxon>
        <taxon>Tracheophyta</taxon>
        <taxon>Spermatophyta</taxon>
        <taxon>Magnoliopsida</taxon>
        <taxon>Liliopsida</taxon>
        <taxon>Zingiberales</taxon>
        <taxon>Zingiberaceae</taxon>
        <taxon>Zingiber</taxon>
    </lineage>
</organism>
<dbReference type="PRINTS" id="PR00620">
    <property type="entry name" value="HISTONEH2A"/>
</dbReference>
<dbReference type="SUPFAM" id="SSF47113">
    <property type="entry name" value="Histone-fold"/>
    <property type="match status" value="1"/>
</dbReference>
<keyword evidence="1" id="KW-0158">Chromosome</keyword>
<evidence type="ECO:0000313" key="3">
    <source>
        <dbReference type="EMBL" id="KAG6482924.1"/>
    </source>
</evidence>
<dbReference type="Gene3D" id="1.10.20.10">
    <property type="entry name" value="Histone, subunit A"/>
    <property type="match status" value="1"/>
</dbReference>
<gene>
    <name evidence="3" type="ORF">ZIOFF_059563</name>
</gene>
<dbReference type="EMBL" id="JACMSC010000016">
    <property type="protein sequence ID" value="KAG6482924.1"/>
    <property type="molecule type" value="Genomic_DNA"/>
</dbReference>
<dbReference type="PANTHER" id="PTHR23430">
    <property type="entry name" value="HISTONE H2A"/>
    <property type="match status" value="1"/>
</dbReference>
<protein>
    <recommendedName>
        <fullName evidence="1">Histone H2A</fullName>
    </recommendedName>
</protein>
<dbReference type="GO" id="GO:0030527">
    <property type="term" value="F:structural constituent of chromatin"/>
    <property type="evidence" value="ECO:0007669"/>
    <property type="project" value="InterPro"/>
</dbReference>
<keyword evidence="1" id="KW-0539">Nucleus</keyword>
<accession>A0A8J5F9F2</accession>
<comment type="subunit">
    <text evidence="1">The nucleosome is a histone octamer containing two molecules each of H2A, H2B, H3 and H4 assembled in one H3-H4 heterotetramer and two H2A-H2B heterodimers. The octamer wraps approximately 147 bp of DNA.</text>
</comment>
<comment type="similarity">
    <text evidence="1">Belongs to the histone H2A family.</text>
</comment>
<dbReference type="Proteomes" id="UP000734854">
    <property type="component" value="Unassembled WGS sequence"/>
</dbReference>
<sequence length="130" mass="13771">MRNLCDAMSSTVAGATMSKGGYRKSNGTKDIVCPSQKAAPSSQWVVLLTTSRWDDMLNALLVGNAASDNKKNHIIQLTMKNDEELGKLLASATISIGGVVPNIHPASLPKKQVAFYSSSGFACKEGLNLS</sequence>
<reference evidence="3 4" key="1">
    <citation type="submission" date="2020-08" db="EMBL/GenBank/DDBJ databases">
        <title>Plant Genome Project.</title>
        <authorList>
            <person name="Zhang R.-G."/>
        </authorList>
    </citation>
    <scope>NUCLEOTIDE SEQUENCE [LARGE SCALE GENOMIC DNA]</scope>
    <source>
        <tissue evidence="3">Rhizome</tissue>
    </source>
</reference>
<name>A0A8J5F9F2_ZINOF</name>
<evidence type="ECO:0000256" key="1">
    <source>
        <dbReference type="RuleBase" id="RU003767"/>
    </source>
</evidence>
<dbReference type="SMART" id="SM00414">
    <property type="entry name" value="H2A"/>
    <property type="match status" value="1"/>
</dbReference>
<dbReference type="GO" id="GO:0005634">
    <property type="term" value="C:nucleus"/>
    <property type="evidence" value="ECO:0007669"/>
    <property type="project" value="UniProtKB-SubCell"/>
</dbReference>
<dbReference type="GO" id="GO:0003677">
    <property type="term" value="F:DNA binding"/>
    <property type="evidence" value="ECO:0007669"/>
    <property type="project" value="UniProtKB-KW"/>
</dbReference>
<dbReference type="AlphaFoldDB" id="A0A8J5F9F2"/>
<proteinExistence type="inferred from homology"/>
<keyword evidence="4" id="KW-1185">Reference proteome</keyword>
<dbReference type="GO" id="GO:0046982">
    <property type="term" value="F:protein heterodimerization activity"/>
    <property type="evidence" value="ECO:0007669"/>
    <property type="project" value="InterPro"/>
</dbReference>
<comment type="caution">
    <text evidence="3">The sequence shown here is derived from an EMBL/GenBank/DDBJ whole genome shotgun (WGS) entry which is preliminary data.</text>
</comment>
<evidence type="ECO:0000259" key="2">
    <source>
        <dbReference type="Pfam" id="PF16211"/>
    </source>
</evidence>